<dbReference type="EMBL" id="CP044427">
    <property type="protein sequence ID" value="QFG68770.1"/>
    <property type="molecule type" value="Genomic_DNA"/>
</dbReference>
<dbReference type="NCBIfam" id="NF041681">
    <property type="entry name" value="HGxxPAAW"/>
    <property type="match status" value="1"/>
</dbReference>
<dbReference type="AlphaFoldDB" id="A0A5J6V483"/>
<feature type="transmembrane region" description="Helical" evidence="1">
    <location>
        <begin position="12"/>
        <end position="31"/>
    </location>
</feature>
<evidence type="ECO:0000256" key="1">
    <source>
        <dbReference type="SAM" id="Phobius"/>
    </source>
</evidence>
<evidence type="ECO:0000313" key="2">
    <source>
        <dbReference type="EMBL" id="QFG68770.1"/>
    </source>
</evidence>
<sequence length="71" mass="7354">MHEDNHGHSKAAWVGVTIMLVGTVVGCWGVFAGPEVLLYIGLGVGVVGAVAWYGMERAGYGGNSKIAQHDG</sequence>
<keyword evidence="1" id="KW-0472">Membrane</keyword>
<evidence type="ECO:0000313" key="3">
    <source>
        <dbReference type="Proteomes" id="UP000326546"/>
    </source>
</evidence>
<keyword evidence="3" id="KW-1185">Reference proteome</keyword>
<feature type="transmembrane region" description="Helical" evidence="1">
    <location>
        <begin position="37"/>
        <end position="55"/>
    </location>
</feature>
<accession>A0A5J6V483</accession>
<dbReference type="KEGG" id="serw:FY030_08640"/>
<name>A0A5J6V483_9MICO</name>
<protein>
    <submittedName>
        <fullName evidence="2">Uncharacterized protein</fullName>
    </submittedName>
</protein>
<dbReference type="Proteomes" id="UP000326546">
    <property type="component" value="Chromosome"/>
</dbReference>
<keyword evidence="1" id="KW-0812">Transmembrane</keyword>
<dbReference type="OrthoDB" id="3872677at2"/>
<gene>
    <name evidence="2" type="ORF">FY030_08640</name>
</gene>
<reference evidence="2 3" key="1">
    <citation type="submission" date="2019-09" db="EMBL/GenBank/DDBJ databases">
        <title>Serinicoccus pratensis sp. nov., isolated from meadow soil.</title>
        <authorList>
            <person name="Zhang W."/>
        </authorList>
    </citation>
    <scope>NUCLEOTIDE SEQUENCE [LARGE SCALE GENOMIC DNA]</scope>
    <source>
        <strain evidence="2 3">W204</strain>
    </source>
</reference>
<organism evidence="2 3">
    <name type="scientific">Ornithinimicrobium pratense</name>
    <dbReference type="NCBI Taxonomy" id="2593973"/>
    <lineage>
        <taxon>Bacteria</taxon>
        <taxon>Bacillati</taxon>
        <taxon>Actinomycetota</taxon>
        <taxon>Actinomycetes</taxon>
        <taxon>Micrococcales</taxon>
        <taxon>Ornithinimicrobiaceae</taxon>
        <taxon>Ornithinimicrobium</taxon>
    </lineage>
</organism>
<proteinExistence type="predicted"/>
<dbReference type="RefSeq" id="WP_158061156.1">
    <property type="nucleotide sequence ID" value="NZ_CP044427.1"/>
</dbReference>
<keyword evidence="1" id="KW-1133">Transmembrane helix</keyword>